<evidence type="ECO:0000256" key="1">
    <source>
        <dbReference type="SAM" id="MobiDB-lite"/>
    </source>
</evidence>
<feature type="region of interest" description="Disordered" evidence="1">
    <location>
        <begin position="138"/>
        <end position="158"/>
    </location>
</feature>
<sequence>MGLAVRNTLTSEEVVAGGNPITGGDQSAIYITDIELNYEVVGTGPSLTSDVYQSHIVLPGNVTTNSSLIVDLLGGNAREALLSYLGTGDSVTVLVRMKLLGKFVSGGKTESNEISYPIQFFRSGFTCPTGTTLLSTGPCGGPGGQDSYAPSCTDPDDA</sequence>
<organism evidence="2 3">
    <name type="scientific">Pseudomyxococcus hansupus</name>
    <dbReference type="NCBI Taxonomy" id="1297742"/>
    <lineage>
        <taxon>Bacteria</taxon>
        <taxon>Pseudomonadati</taxon>
        <taxon>Myxococcota</taxon>
        <taxon>Myxococcia</taxon>
        <taxon>Myxococcales</taxon>
        <taxon>Cystobacterineae</taxon>
        <taxon>Myxococcaceae</taxon>
        <taxon>Pseudomyxococcus</taxon>
    </lineage>
</organism>
<evidence type="ECO:0000313" key="3">
    <source>
        <dbReference type="Proteomes" id="UP000009026"/>
    </source>
</evidence>
<gene>
    <name evidence="2" type="ORF">A176_001138</name>
</gene>
<name>A0A0H4WLG5_9BACT</name>
<dbReference type="KEGG" id="mym:A176_001138"/>
<dbReference type="AlphaFoldDB" id="A0A0H4WLG5"/>
<dbReference type="eggNOG" id="ENOG5031789">
    <property type="taxonomic scope" value="Bacteria"/>
</dbReference>
<dbReference type="EMBL" id="CP012109">
    <property type="protein sequence ID" value="AKQ64226.1"/>
    <property type="molecule type" value="Genomic_DNA"/>
</dbReference>
<reference evidence="2 3" key="1">
    <citation type="journal article" date="2016" name="PLoS ONE">
        <title>Complete Genome Sequence and Comparative Genomics of a Novel Myxobacterium Myxococcus hansupus.</title>
        <authorList>
            <person name="Sharma G."/>
            <person name="Narwani T."/>
            <person name="Subramanian S."/>
        </authorList>
    </citation>
    <scope>NUCLEOTIDE SEQUENCE [LARGE SCALE GENOMIC DNA]</scope>
    <source>
        <strain evidence="3">mixupus</strain>
    </source>
</reference>
<dbReference type="STRING" id="1297742.A176_001138"/>
<keyword evidence="2" id="KW-0449">Lipoprotein</keyword>
<dbReference type="PATRIC" id="fig|1297742.4.peg.1156"/>
<keyword evidence="3" id="KW-1185">Reference proteome</keyword>
<proteinExistence type="predicted"/>
<dbReference type="Proteomes" id="UP000009026">
    <property type="component" value="Chromosome"/>
</dbReference>
<accession>A0A0H4WLG5</accession>
<evidence type="ECO:0000313" key="2">
    <source>
        <dbReference type="EMBL" id="AKQ64226.1"/>
    </source>
</evidence>
<protein>
    <submittedName>
        <fullName evidence="2">Putative lipoprotein</fullName>
    </submittedName>
</protein>